<keyword evidence="4 10" id="KW-0472">Membrane</keyword>
<feature type="domain" description="Tim10-like" evidence="11">
    <location>
        <begin position="18"/>
        <end position="74"/>
    </location>
</feature>
<dbReference type="Proteomes" id="UP000030755">
    <property type="component" value="Unassembled WGS sequence"/>
</dbReference>
<dbReference type="EMBL" id="KE561370">
    <property type="protein sequence ID" value="EPZ30838.1"/>
    <property type="molecule type" value="Genomic_DNA"/>
</dbReference>
<dbReference type="Pfam" id="PF02953">
    <property type="entry name" value="zf-Tim10_DDP"/>
    <property type="match status" value="1"/>
</dbReference>
<dbReference type="OMA" id="NAMVEQK"/>
<keyword evidence="4 10" id="KW-0999">Mitochondrion inner membrane</keyword>
<sequence length="95" mass="11005">MDFSHLSESERQHLLSVVEEQQRVQLENFMFNTVSACFKDCVNDFTSHALSGKEGKCLNSCAKRMLNFSNRLSLIIAEKFQDQALYCIFEDIVNY</sequence>
<keyword evidence="6 10" id="KW-0653">Protein transport</keyword>
<evidence type="ECO:0000256" key="1">
    <source>
        <dbReference type="ARBA" id="ARBA00006720"/>
    </source>
</evidence>
<proteinExistence type="inferred from homology"/>
<protein>
    <recommendedName>
        <fullName evidence="10">Mitochondrial import inner membrane translocase subunit</fullName>
    </recommendedName>
</protein>
<comment type="domain">
    <text evidence="10">The twin CX3C motif contains 4 conserved Cys residues that form 2 disulfide bonds in the mitochondrial intermembrane space.</text>
</comment>
<comment type="subunit">
    <text evidence="10">Heterohexamer.</text>
</comment>
<evidence type="ECO:0000313" key="15">
    <source>
        <dbReference type="Proteomes" id="UP000281549"/>
    </source>
</evidence>
<evidence type="ECO:0000313" key="14">
    <source>
        <dbReference type="Proteomes" id="UP000030755"/>
    </source>
</evidence>
<keyword evidence="7 10" id="KW-0811">Translocation</keyword>
<dbReference type="PANTHER" id="PTHR13172">
    <property type="entry name" value="MITOCHONDRIAL IMPORT INNER MEMBRANE TRANSLOCASE SUBUNIT TIM9B"/>
    <property type="match status" value="1"/>
</dbReference>
<evidence type="ECO:0000256" key="2">
    <source>
        <dbReference type="ARBA" id="ARBA00022448"/>
    </source>
</evidence>
<keyword evidence="10" id="KW-0143">Chaperone</keyword>
<dbReference type="GO" id="GO:0005743">
    <property type="term" value="C:mitochondrial inner membrane"/>
    <property type="evidence" value="ECO:0007669"/>
    <property type="project" value="UniProtKB-SubCell"/>
</dbReference>
<evidence type="ECO:0000256" key="9">
    <source>
        <dbReference type="ARBA" id="ARBA00023157"/>
    </source>
</evidence>
<reference evidence="15" key="2">
    <citation type="journal article" date="2018" name="Nat. Microbiol.">
        <title>Leveraging single-cell genomics to expand the fungal tree of life.</title>
        <authorList>
            <person name="Ahrendt S.R."/>
            <person name="Quandt C.A."/>
            <person name="Ciobanu D."/>
            <person name="Clum A."/>
            <person name="Salamov A."/>
            <person name="Andreopoulos B."/>
            <person name="Cheng J.F."/>
            <person name="Woyke T."/>
            <person name="Pelin A."/>
            <person name="Henrissat B."/>
            <person name="Reynolds N.K."/>
            <person name="Benny G.L."/>
            <person name="Smith M.E."/>
            <person name="James T.Y."/>
            <person name="Grigoriev I.V."/>
        </authorList>
    </citation>
    <scope>NUCLEOTIDE SEQUENCE [LARGE SCALE GENOMIC DNA]</scope>
    <source>
        <strain evidence="15">CSF55</strain>
    </source>
</reference>
<organism evidence="12 14">
    <name type="scientific">Rozella allomycis (strain CSF55)</name>
    <dbReference type="NCBI Taxonomy" id="988480"/>
    <lineage>
        <taxon>Eukaryota</taxon>
        <taxon>Fungi</taxon>
        <taxon>Fungi incertae sedis</taxon>
        <taxon>Cryptomycota</taxon>
        <taxon>Cryptomycota incertae sedis</taxon>
        <taxon>Rozella</taxon>
    </lineage>
</organism>
<comment type="function">
    <text evidence="10">Mitochondrial intermembrane chaperone that participates in the import and insertion of some multi-pass transmembrane proteins into the mitochondrial inner membrane. Also required for the transfer of beta-barrel precursors from the TOM complex to the sorting and assembly machinery (SAM complex) of the outer membrane. Acts as a chaperone-like protein that protects the hydrophobic precursors from aggregation and guide them through the mitochondrial intermembrane space.</text>
</comment>
<dbReference type="HOGENOM" id="CLU_141397_3_0_1"/>
<evidence type="ECO:0000256" key="4">
    <source>
        <dbReference type="ARBA" id="ARBA00022792"/>
    </source>
</evidence>
<gene>
    <name evidence="12" type="ORF">O9G_003073</name>
    <name evidence="13" type="ORF">ROZALSC1DRAFT_26716</name>
</gene>
<evidence type="ECO:0000256" key="7">
    <source>
        <dbReference type="ARBA" id="ARBA00023010"/>
    </source>
</evidence>
<keyword evidence="2 10" id="KW-0813">Transport</keyword>
<evidence type="ECO:0000256" key="6">
    <source>
        <dbReference type="ARBA" id="ARBA00022927"/>
    </source>
</evidence>
<keyword evidence="9 10" id="KW-1015">Disulfide bond</keyword>
<keyword evidence="5" id="KW-0862">Zinc</keyword>
<dbReference type="GO" id="GO:0046872">
    <property type="term" value="F:metal ion binding"/>
    <property type="evidence" value="ECO:0007669"/>
    <property type="project" value="UniProtKB-KW"/>
</dbReference>
<evidence type="ECO:0000313" key="13">
    <source>
        <dbReference type="EMBL" id="RKP21885.1"/>
    </source>
</evidence>
<dbReference type="InterPro" id="IPR004217">
    <property type="entry name" value="Tim10-like"/>
</dbReference>
<dbReference type="SUPFAM" id="SSF144122">
    <property type="entry name" value="Tim10-like"/>
    <property type="match status" value="1"/>
</dbReference>
<evidence type="ECO:0000313" key="12">
    <source>
        <dbReference type="EMBL" id="EPZ30838.1"/>
    </source>
</evidence>
<keyword evidence="3" id="KW-0479">Metal-binding</keyword>
<dbReference type="InterPro" id="IPR035427">
    <property type="entry name" value="Tim10-like_dom_sf"/>
</dbReference>
<reference evidence="13" key="3">
    <citation type="submission" date="2018-08" db="EMBL/GenBank/DDBJ databases">
        <title>Leveraging single-cell genomics to expand the Fungal Tree of Life.</title>
        <authorList>
            <consortium name="DOE Joint Genome Institute"/>
            <person name="Ahrendt S.R."/>
            <person name="Quandt C.A."/>
            <person name="Ciobanu D."/>
            <person name="Clum A."/>
            <person name="Salamov A."/>
            <person name="Andreopoulos B."/>
            <person name="Cheng J.-F."/>
            <person name="Woyke T."/>
            <person name="Pelin A."/>
            <person name="Henrissat B."/>
            <person name="Reynolds N."/>
            <person name="Benny G.L."/>
            <person name="Smith M.E."/>
            <person name="James T.Y."/>
            <person name="Grigoriev I.V."/>
        </authorList>
    </citation>
    <scope>NUCLEOTIDE SEQUENCE</scope>
    <source>
        <strain evidence="13">CSF55</strain>
    </source>
</reference>
<keyword evidence="8 10" id="KW-0496">Mitochondrion</keyword>
<dbReference type="Gene3D" id="1.10.287.810">
    <property type="entry name" value="Mitochondrial import inner membrane translocase subunit tim13 like domains"/>
    <property type="match status" value="1"/>
</dbReference>
<comment type="similarity">
    <text evidence="1 10">Belongs to the small Tim family.</text>
</comment>
<reference evidence="12 14" key="1">
    <citation type="journal article" date="2013" name="Curr. Biol.">
        <title>Shared signatures of parasitism and phylogenomics unite Cryptomycota and microsporidia.</title>
        <authorList>
            <person name="James T.Y."/>
            <person name="Pelin A."/>
            <person name="Bonen L."/>
            <person name="Ahrendt S."/>
            <person name="Sain D."/>
            <person name="Corradi N."/>
            <person name="Stajich J.E."/>
        </authorList>
    </citation>
    <scope>NUCLEOTIDE SEQUENCE [LARGE SCALE GENOMIC DNA]</scope>
    <source>
        <strain evidence="12">CSF55</strain>
        <strain evidence="12">CSF55</strain>
    </source>
</reference>
<dbReference type="GO" id="GO:0015031">
    <property type="term" value="P:protein transport"/>
    <property type="evidence" value="ECO:0007669"/>
    <property type="project" value="UniProtKB-KW"/>
</dbReference>
<evidence type="ECO:0000259" key="11">
    <source>
        <dbReference type="Pfam" id="PF02953"/>
    </source>
</evidence>
<dbReference type="OrthoDB" id="1551503at2759"/>
<dbReference type="Proteomes" id="UP000281549">
    <property type="component" value="Unassembled WGS sequence"/>
</dbReference>
<evidence type="ECO:0000256" key="3">
    <source>
        <dbReference type="ARBA" id="ARBA00022723"/>
    </source>
</evidence>
<keyword evidence="14" id="KW-1185">Reference proteome</keyword>
<dbReference type="EMBL" id="ML004922">
    <property type="protein sequence ID" value="RKP21885.1"/>
    <property type="molecule type" value="Genomic_DNA"/>
</dbReference>
<name>A0A075AMK0_ROZAC</name>
<evidence type="ECO:0000256" key="5">
    <source>
        <dbReference type="ARBA" id="ARBA00022833"/>
    </source>
</evidence>
<accession>A0A075AMK0</accession>
<dbReference type="STRING" id="988480.A0A075AMK0"/>
<dbReference type="InterPro" id="IPR050673">
    <property type="entry name" value="Mito_inner_translocase_sub"/>
</dbReference>
<evidence type="ECO:0000256" key="8">
    <source>
        <dbReference type="ARBA" id="ARBA00023128"/>
    </source>
</evidence>
<comment type="subcellular location">
    <subcellularLocation>
        <location evidence="10">Mitochondrion inner membrane</location>
        <topology evidence="10">Peripheral membrane protein</topology>
        <orientation evidence="10">Intermembrane side</orientation>
    </subcellularLocation>
</comment>
<dbReference type="AlphaFoldDB" id="A0A075AMK0"/>
<evidence type="ECO:0000256" key="10">
    <source>
        <dbReference type="RuleBase" id="RU367043"/>
    </source>
</evidence>